<dbReference type="OrthoDB" id="370976at2"/>
<name>A0A1U9K7V4_9BACL</name>
<organism evidence="2 3">
    <name type="scientific">Novibacillus thermophilus</name>
    <dbReference type="NCBI Taxonomy" id="1471761"/>
    <lineage>
        <taxon>Bacteria</taxon>
        <taxon>Bacillati</taxon>
        <taxon>Bacillota</taxon>
        <taxon>Bacilli</taxon>
        <taxon>Bacillales</taxon>
        <taxon>Thermoactinomycetaceae</taxon>
        <taxon>Novibacillus</taxon>
    </lineage>
</organism>
<proteinExistence type="predicted"/>
<dbReference type="Proteomes" id="UP000188603">
    <property type="component" value="Chromosome"/>
</dbReference>
<keyword evidence="3" id="KW-1185">Reference proteome</keyword>
<protein>
    <recommendedName>
        <fullName evidence="1">PTS EIIA type-2 domain-containing protein</fullName>
    </recommendedName>
</protein>
<dbReference type="InterPro" id="IPR016152">
    <property type="entry name" value="PTrfase/Anion_transptr"/>
</dbReference>
<dbReference type="PROSITE" id="PS51094">
    <property type="entry name" value="PTS_EIIA_TYPE_2"/>
    <property type="match status" value="1"/>
</dbReference>
<gene>
    <name evidence="2" type="ORF">B0W44_10525</name>
</gene>
<dbReference type="PANTHER" id="PTHR47738">
    <property type="entry name" value="PTS SYSTEM FRUCTOSE-LIKE EIIA COMPONENT-RELATED"/>
    <property type="match status" value="1"/>
</dbReference>
<sequence length="160" mass="17769">MSDYGLFRPENVKLNVKCCAAEDVIRQLGWALTENGDVVDGYAAACEEREQLYPTGLQLETTGVALPHADSHYVKRSAIAVATLLEPVTFRKMGDPAQDVSVRAVFMLAPQKGEEQLLFLEGLVAFFQQGDLLQKLFSRSSAHQAAQFLQKYVFGRRSTQ</sequence>
<feature type="domain" description="PTS EIIA type-2" evidence="1">
    <location>
        <begin position="5"/>
        <end position="152"/>
    </location>
</feature>
<reference evidence="2 3" key="1">
    <citation type="journal article" date="2015" name="Int. J. Syst. Evol. Microbiol.">
        <title>Novibacillus thermophilus gen. nov., sp. nov., a Gram-staining-negative and moderately thermophilic member of the family Thermoactinomycetaceae.</title>
        <authorList>
            <person name="Yang G."/>
            <person name="Chen J."/>
            <person name="Zhou S."/>
        </authorList>
    </citation>
    <scope>NUCLEOTIDE SEQUENCE [LARGE SCALE GENOMIC DNA]</scope>
    <source>
        <strain evidence="2 3">SG-1</strain>
    </source>
</reference>
<evidence type="ECO:0000313" key="2">
    <source>
        <dbReference type="EMBL" id="AQS56135.1"/>
    </source>
</evidence>
<dbReference type="InterPro" id="IPR051541">
    <property type="entry name" value="PTS_SugarTrans_NitroReg"/>
</dbReference>
<dbReference type="CDD" id="cd00211">
    <property type="entry name" value="PTS_IIA_fru"/>
    <property type="match status" value="1"/>
</dbReference>
<dbReference type="PANTHER" id="PTHR47738:SF3">
    <property type="entry name" value="PHOSPHOTRANSFERASE SYSTEM MANNITOL_FRUCTOSE-SPECIFIC IIA DOMAIN CONTAINING PROTEIN"/>
    <property type="match status" value="1"/>
</dbReference>
<dbReference type="InterPro" id="IPR002178">
    <property type="entry name" value="PTS_EIIA_type-2_dom"/>
</dbReference>
<dbReference type="Pfam" id="PF00359">
    <property type="entry name" value="PTS_EIIA_2"/>
    <property type="match status" value="1"/>
</dbReference>
<dbReference type="Gene3D" id="3.40.930.10">
    <property type="entry name" value="Mannitol-specific EII, Chain A"/>
    <property type="match status" value="1"/>
</dbReference>
<evidence type="ECO:0000259" key="1">
    <source>
        <dbReference type="PROSITE" id="PS51094"/>
    </source>
</evidence>
<dbReference type="SUPFAM" id="SSF55804">
    <property type="entry name" value="Phoshotransferase/anion transport protein"/>
    <property type="match status" value="1"/>
</dbReference>
<dbReference type="AlphaFoldDB" id="A0A1U9K7V4"/>
<dbReference type="RefSeq" id="WP_077719995.1">
    <property type="nucleotide sequence ID" value="NZ_CP019699.1"/>
</dbReference>
<dbReference type="STRING" id="1471761.B0W44_10525"/>
<evidence type="ECO:0000313" key="3">
    <source>
        <dbReference type="Proteomes" id="UP000188603"/>
    </source>
</evidence>
<dbReference type="EMBL" id="CP019699">
    <property type="protein sequence ID" value="AQS56135.1"/>
    <property type="molecule type" value="Genomic_DNA"/>
</dbReference>
<accession>A0A1U9K7V4</accession>
<dbReference type="KEGG" id="ntr:B0W44_10525"/>